<dbReference type="AlphaFoldDB" id="A5BH95"/>
<protein>
    <submittedName>
        <fullName evidence="1">Uncharacterized protein</fullName>
    </submittedName>
</protein>
<dbReference type="PANTHER" id="PTHR33240">
    <property type="entry name" value="OS08G0508500 PROTEIN"/>
    <property type="match status" value="1"/>
</dbReference>
<accession>A5BH95</accession>
<reference evidence="1" key="1">
    <citation type="journal article" date="2007" name="PLoS ONE">
        <title>The first genome sequence of an elite grapevine cultivar (Pinot noir Vitis vinifera L.): coping with a highly heterozygous genome.</title>
        <authorList>
            <person name="Velasco R."/>
            <person name="Zharkikh A."/>
            <person name="Troggio M."/>
            <person name="Cartwright D.A."/>
            <person name="Cestaro A."/>
            <person name="Pruss D."/>
            <person name="Pindo M."/>
            <person name="FitzGerald L.M."/>
            <person name="Vezzulli S."/>
            <person name="Reid J."/>
            <person name="Malacarne G."/>
            <person name="Iliev D."/>
            <person name="Coppola G."/>
            <person name="Wardell B."/>
            <person name="Micheletti D."/>
            <person name="Macalma T."/>
            <person name="Facci M."/>
            <person name="Mitchell J.T."/>
            <person name="Perazzolli M."/>
            <person name="Eldredge G."/>
            <person name="Gatto P."/>
            <person name="Oyzerski R."/>
            <person name="Moretto M."/>
            <person name="Gutin N."/>
            <person name="Stefanini M."/>
            <person name="Chen Y."/>
            <person name="Segala C."/>
            <person name="Davenport C."/>
            <person name="Dematte L."/>
            <person name="Mraz A."/>
            <person name="Battilana J."/>
            <person name="Stormo K."/>
            <person name="Costa F."/>
            <person name="Tao Q."/>
            <person name="Si-Ammour A."/>
            <person name="Harkins T."/>
            <person name="Lackey A."/>
            <person name="Perbost C."/>
            <person name="Taillon B."/>
            <person name="Stella A."/>
            <person name="Solovyev V."/>
            <person name="Fawcett J.A."/>
            <person name="Sterck L."/>
            <person name="Vandepoele K."/>
            <person name="Grando S.M."/>
            <person name="Toppo S."/>
            <person name="Moser C."/>
            <person name="Lanchbury J."/>
            <person name="Bogden R."/>
            <person name="Skolnick M."/>
            <person name="Sgaramella V."/>
            <person name="Bhatnagar S.K."/>
            <person name="Fontana P."/>
            <person name="Gutin A."/>
            <person name="Van de Peer Y."/>
            <person name="Salamini F."/>
            <person name="Viola R."/>
        </authorList>
    </citation>
    <scope>NUCLEOTIDE SEQUENCE</scope>
</reference>
<organism evidence="1">
    <name type="scientific">Vitis vinifera</name>
    <name type="common">Grape</name>
    <dbReference type="NCBI Taxonomy" id="29760"/>
    <lineage>
        <taxon>Eukaryota</taxon>
        <taxon>Viridiplantae</taxon>
        <taxon>Streptophyta</taxon>
        <taxon>Embryophyta</taxon>
        <taxon>Tracheophyta</taxon>
        <taxon>Spermatophyta</taxon>
        <taxon>Magnoliopsida</taxon>
        <taxon>eudicotyledons</taxon>
        <taxon>Gunneridae</taxon>
        <taxon>Pentapetalae</taxon>
        <taxon>rosids</taxon>
        <taxon>Vitales</taxon>
        <taxon>Vitaceae</taxon>
        <taxon>Viteae</taxon>
        <taxon>Vitis</taxon>
    </lineage>
</organism>
<evidence type="ECO:0000313" key="1">
    <source>
        <dbReference type="EMBL" id="CAN72336.1"/>
    </source>
</evidence>
<dbReference type="PANTHER" id="PTHR33240:SF15">
    <property type="entry name" value="GAG-PRO-LIKE PROTEIN"/>
    <property type="match status" value="1"/>
</dbReference>
<proteinExistence type="predicted"/>
<sequence>MAPRVVINYIHRGPIDEKYNSERKRERLLRAASVREHVNFIQHNFPSGDARPMDGVITFPPLDPNRVLHPHKDVLILTLGISDFDVRQILVDPGSSINLLQLSTYRQMGFSPSALKNLRRILSRFNGASTISLGDVVLLVQAGPVIQNVHFSMVEDLSPFNTIMECTDSYPIGVSADSCPAGAP</sequence>
<name>A5BH95_VITVI</name>
<dbReference type="EMBL" id="AM459492">
    <property type="protein sequence ID" value="CAN72336.1"/>
    <property type="molecule type" value="Genomic_DNA"/>
</dbReference>
<gene>
    <name evidence="1" type="ORF">VITISV_038597</name>
</gene>